<reference evidence="1" key="1">
    <citation type="submission" date="2022-08" db="EMBL/GenBank/DDBJ databases">
        <title>Genome Sequence of Fusarium decemcellulare.</title>
        <authorList>
            <person name="Buettner E."/>
        </authorList>
    </citation>
    <scope>NUCLEOTIDE SEQUENCE</scope>
    <source>
        <strain evidence="1">Babe19</strain>
    </source>
</reference>
<dbReference type="EMBL" id="JANRMS010000040">
    <property type="protein sequence ID" value="KAJ3548726.1"/>
    <property type="molecule type" value="Genomic_DNA"/>
</dbReference>
<sequence length="802" mass="89894">MSSSRESSTLIRLLRRRRKGLPALMSTQTWSVSPARPTEPPRRGPDRVCHADIARSAVIKSCLVPPVGEHKSPASTPWARTQEDPTKLMERVKALEGMVEKLGDLMDMGPESNLKSPPTSGSNHATFETQPYSQVNTPGSSLGQDVSGLGLLGGSLRKEKFDPANTPELHHQFGRLVLHQQSGGKRYVNGIWAKLDEELSSSRQEPGQSKDDPVDDSDFDSLDDDTTLHTPSADNHSYMFGYRSVELDLSLCLPEPLHVPYLWSIYQENVEPLLKSVHVPTMEKVFRDARKMFDQLSRGYQALVLAIYYAAVVSLEPEDVLSNLGETKEEALARYRFAVQQALSRADFLGTSDITVLQALSIFLAVVRHEDASRTCWSLTGLAIHLARGMGLHRDGSHLSLSPFEREMRRRLWWGLLFLDVRSAEELGTDPIVAESTFDTHMPSNINDMDISPDMSESPQTREILQVDRRDSSFVRRGWHALSISQGQDVFYHLPAVLFPQPGTKSDLTDEARECVYSAAVNILEYNHLLNLDLQFQQYMWLLHTYTNWHATAYFLIESCRRPWTPLVERGWQALHGYKECKTDSTNPPVYESVVLPMKGLWFRVSKHRASEIARLSHDLEEANRLDQTERTTPVTFPFGDQLGGDDRMVDLFRARWHAMIRAGNDAISTNHVQTPCPPQSVPSRPQTLASTSAETDGSVHAGLPSSAECISGHTMHQTSGMPSSLRHAEWLEPEDGCSGQDVEARDISADTLQTILSLDDSCPPSWLGPFPGTGFSFDELEVAEVDMFGDDFDWQDWARNI</sequence>
<gene>
    <name evidence="1" type="ORF">NM208_g868</name>
</gene>
<dbReference type="Proteomes" id="UP001148629">
    <property type="component" value="Unassembled WGS sequence"/>
</dbReference>
<accession>A0ACC1SY15</accession>
<organism evidence="1 2">
    <name type="scientific">Fusarium decemcellulare</name>
    <dbReference type="NCBI Taxonomy" id="57161"/>
    <lineage>
        <taxon>Eukaryota</taxon>
        <taxon>Fungi</taxon>
        <taxon>Dikarya</taxon>
        <taxon>Ascomycota</taxon>
        <taxon>Pezizomycotina</taxon>
        <taxon>Sordariomycetes</taxon>
        <taxon>Hypocreomycetidae</taxon>
        <taxon>Hypocreales</taxon>
        <taxon>Nectriaceae</taxon>
        <taxon>Fusarium</taxon>
        <taxon>Fusarium decemcellulare species complex</taxon>
    </lineage>
</organism>
<proteinExistence type="predicted"/>
<keyword evidence="2" id="KW-1185">Reference proteome</keyword>
<name>A0ACC1SY15_9HYPO</name>
<comment type="caution">
    <text evidence="1">The sequence shown here is derived from an EMBL/GenBank/DDBJ whole genome shotgun (WGS) entry which is preliminary data.</text>
</comment>
<evidence type="ECO:0000313" key="1">
    <source>
        <dbReference type="EMBL" id="KAJ3548726.1"/>
    </source>
</evidence>
<evidence type="ECO:0000313" key="2">
    <source>
        <dbReference type="Proteomes" id="UP001148629"/>
    </source>
</evidence>
<protein>
    <submittedName>
        <fullName evidence="1">Uncharacterized protein</fullName>
    </submittedName>
</protein>